<dbReference type="InterPro" id="IPR050263">
    <property type="entry name" value="Bact_Fimbrial_Adh_Pro"/>
</dbReference>
<dbReference type="RefSeq" id="WP_029614795.1">
    <property type="nucleotide sequence ID" value="NZ_CP009747.1"/>
</dbReference>
<accession>A0AAI8PD33</accession>
<dbReference type="GO" id="GO:0043709">
    <property type="term" value="P:cell adhesion involved in single-species biofilm formation"/>
    <property type="evidence" value="ECO:0007669"/>
    <property type="project" value="TreeGrafter"/>
</dbReference>
<proteinExistence type="inferred from homology"/>
<feature type="chain" id="PRO_5042600798" evidence="5">
    <location>
        <begin position="26"/>
        <end position="191"/>
    </location>
</feature>
<dbReference type="Proteomes" id="UP000258127">
    <property type="component" value="Chromosome"/>
</dbReference>
<sequence length="191" mass="20139">MHNSVKKLSLAFGTCCLLASSASFADGGQIVFTGSVTDNACTINTSDVTKSVNLDPVRIADFANTVGAKAKPKQFSLTLDNCSLQTRNNVQIKFSGQPDAQDNTLLGLSGENQVKGIAIQIDDARTGSKVALNKATEDYALRNQSNTFDFVASYVRTALDTTTGEAPNQVTTSGIGTGQVNALATFDVTYK</sequence>
<dbReference type="KEGG" id="ppv:NJ69_15870"/>
<dbReference type="Gene3D" id="2.60.40.1090">
    <property type="entry name" value="Fimbrial-type adhesion domain"/>
    <property type="match status" value="1"/>
</dbReference>
<keyword evidence="3 5" id="KW-0732">Signal</keyword>
<organism evidence="7 8">
    <name type="scientific">Pseudomonas parafulva</name>
    <dbReference type="NCBI Taxonomy" id="157782"/>
    <lineage>
        <taxon>Bacteria</taxon>
        <taxon>Pseudomonadati</taxon>
        <taxon>Pseudomonadota</taxon>
        <taxon>Gammaproteobacteria</taxon>
        <taxon>Pseudomonadales</taxon>
        <taxon>Pseudomonadaceae</taxon>
        <taxon>Pseudomonas</taxon>
    </lineage>
</organism>
<dbReference type="InterPro" id="IPR008966">
    <property type="entry name" value="Adhesion_dom_sf"/>
</dbReference>
<feature type="domain" description="Fimbrial-type adhesion" evidence="6">
    <location>
        <begin position="30"/>
        <end position="190"/>
    </location>
</feature>
<dbReference type="GO" id="GO:0009289">
    <property type="term" value="C:pilus"/>
    <property type="evidence" value="ECO:0007669"/>
    <property type="project" value="UniProtKB-SubCell"/>
</dbReference>
<feature type="signal peptide" evidence="5">
    <location>
        <begin position="1"/>
        <end position="25"/>
    </location>
</feature>
<dbReference type="AlphaFoldDB" id="A0AAI8PD33"/>
<gene>
    <name evidence="7" type="ORF">DZC75_19560</name>
</gene>
<name>A0AAI8PD33_9PSED</name>
<keyword evidence="8" id="KW-1185">Reference proteome</keyword>
<dbReference type="PANTHER" id="PTHR33420:SF3">
    <property type="entry name" value="FIMBRIAL SUBUNIT ELFA"/>
    <property type="match status" value="1"/>
</dbReference>
<reference evidence="7 8" key="1">
    <citation type="submission" date="2018-08" db="EMBL/GenBank/DDBJ databases">
        <authorList>
            <person name="Lee Y."/>
            <person name="Kakembo D."/>
        </authorList>
    </citation>
    <scope>NUCLEOTIDE SEQUENCE [LARGE SCALE GENOMIC DNA]</scope>
    <source>
        <strain evidence="7 8">JBCS1880</strain>
    </source>
</reference>
<comment type="subcellular location">
    <subcellularLocation>
        <location evidence="1">Fimbrium</location>
    </subcellularLocation>
</comment>
<dbReference type="InterPro" id="IPR000259">
    <property type="entry name" value="Adhesion_dom_fimbrial"/>
</dbReference>
<evidence type="ECO:0000313" key="8">
    <source>
        <dbReference type="Proteomes" id="UP000258127"/>
    </source>
</evidence>
<protein>
    <submittedName>
        <fullName evidence="7">Type 1 fimbrial protein</fullName>
    </submittedName>
</protein>
<evidence type="ECO:0000256" key="5">
    <source>
        <dbReference type="SAM" id="SignalP"/>
    </source>
</evidence>
<evidence type="ECO:0000256" key="3">
    <source>
        <dbReference type="ARBA" id="ARBA00022729"/>
    </source>
</evidence>
<dbReference type="EMBL" id="CP031641">
    <property type="protein sequence ID" value="AXO90091.1"/>
    <property type="molecule type" value="Genomic_DNA"/>
</dbReference>
<dbReference type="Pfam" id="PF00419">
    <property type="entry name" value="Fimbrial"/>
    <property type="match status" value="1"/>
</dbReference>
<evidence type="ECO:0000313" key="7">
    <source>
        <dbReference type="EMBL" id="AXO90091.1"/>
    </source>
</evidence>
<dbReference type="InterPro" id="IPR036937">
    <property type="entry name" value="Adhesion_dom_fimbrial_sf"/>
</dbReference>
<keyword evidence="4" id="KW-0281">Fimbrium</keyword>
<dbReference type="SUPFAM" id="SSF49401">
    <property type="entry name" value="Bacterial adhesins"/>
    <property type="match status" value="1"/>
</dbReference>
<dbReference type="PANTHER" id="PTHR33420">
    <property type="entry name" value="FIMBRIAL SUBUNIT ELFA-RELATED"/>
    <property type="match status" value="1"/>
</dbReference>
<comment type="similarity">
    <text evidence="2">Belongs to the fimbrial protein family.</text>
</comment>
<evidence type="ECO:0000256" key="1">
    <source>
        <dbReference type="ARBA" id="ARBA00004561"/>
    </source>
</evidence>
<evidence type="ECO:0000259" key="6">
    <source>
        <dbReference type="Pfam" id="PF00419"/>
    </source>
</evidence>
<evidence type="ECO:0000256" key="4">
    <source>
        <dbReference type="ARBA" id="ARBA00023263"/>
    </source>
</evidence>
<evidence type="ECO:0000256" key="2">
    <source>
        <dbReference type="ARBA" id="ARBA00006671"/>
    </source>
</evidence>